<dbReference type="InterPro" id="IPR002545">
    <property type="entry name" value="CheW-lke_dom"/>
</dbReference>
<proteinExistence type="predicted"/>
<dbReference type="Pfam" id="PF01584">
    <property type="entry name" value="CheW"/>
    <property type="match status" value="1"/>
</dbReference>
<evidence type="ECO:0000313" key="3">
    <source>
        <dbReference type="Proteomes" id="UP000000417"/>
    </source>
</evidence>
<accession>Q67PQ2</accession>
<dbReference type="KEGG" id="sth:STH1356"/>
<feature type="domain" description="CheW-like" evidence="1">
    <location>
        <begin position="6"/>
        <end position="146"/>
    </location>
</feature>
<dbReference type="SMART" id="SM00260">
    <property type="entry name" value="CheW"/>
    <property type="match status" value="1"/>
</dbReference>
<evidence type="ECO:0000313" key="2">
    <source>
        <dbReference type="EMBL" id="BAD40341.1"/>
    </source>
</evidence>
<dbReference type="PROSITE" id="PS50851">
    <property type="entry name" value="CHEW"/>
    <property type="match status" value="1"/>
</dbReference>
<dbReference type="STRING" id="292459.STH1356"/>
<keyword evidence="3" id="KW-1185">Reference proteome</keyword>
<protein>
    <submittedName>
        <fullName evidence="2">Chemotaxis signal transduction protein</fullName>
    </submittedName>
</protein>
<dbReference type="HOGENOM" id="CLU_048995_3_1_9"/>
<evidence type="ECO:0000259" key="1">
    <source>
        <dbReference type="PROSITE" id="PS50851"/>
    </source>
</evidence>
<sequence>MHSMAAGQYVIFRLDEQLYGADIAVVREVSYLAPVTRLPNTPHFVEGVIDLRGEVMPVIDLRKRLGLPSRPADGDSRIMILTVGGVTAALVVDGVEQVATIADEAVSLPDDSLTVVGQDYVYGVARMNGRLVVLIDLSRMLSIAVA</sequence>
<dbReference type="GO" id="GO:0007165">
    <property type="term" value="P:signal transduction"/>
    <property type="evidence" value="ECO:0007669"/>
    <property type="project" value="InterPro"/>
</dbReference>
<reference evidence="2 3" key="1">
    <citation type="journal article" date="2004" name="Nucleic Acids Res.">
        <title>Genome sequence of Symbiobacterium thermophilum, an uncultivable bacterium that depends on microbial commensalism.</title>
        <authorList>
            <person name="Ueda K."/>
            <person name="Yamashita A."/>
            <person name="Ishikawa J."/>
            <person name="Shimada M."/>
            <person name="Watsuji T."/>
            <person name="Morimura K."/>
            <person name="Ikeda H."/>
            <person name="Hattori M."/>
            <person name="Beppu T."/>
        </authorList>
    </citation>
    <scope>NUCLEOTIDE SEQUENCE [LARGE SCALE GENOMIC DNA]</scope>
    <source>
        <strain evidence="3">T / IAM 14863</strain>
    </source>
</reference>
<dbReference type="PANTHER" id="PTHR22617:SF23">
    <property type="entry name" value="CHEMOTAXIS PROTEIN CHEW"/>
    <property type="match status" value="1"/>
</dbReference>
<dbReference type="InterPro" id="IPR039315">
    <property type="entry name" value="CheW"/>
</dbReference>
<dbReference type="Proteomes" id="UP000000417">
    <property type="component" value="Chromosome"/>
</dbReference>
<dbReference type="SUPFAM" id="SSF50341">
    <property type="entry name" value="CheW-like"/>
    <property type="match status" value="1"/>
</dbReference>
<name>Q67PQ2_SYMTH</name>
<dbReference type="eggNOG" id="COG0835">
    <property type="taxonomic scope" value="Bacteria"/>
</dbReference>
<organism evidence="2 3">
    <name type="scientific">Symbiobacterium thermophilum (strain DSM 24528 / JCM 14929 / IAM 14863 / T)</name>
    <dbReference type="NCBI Taxonomy" id="292459"/>
    <lineage>
        <taxon>Bacteria</taxon>
        <taxon>Bacillati</taxon>
        <taxon>Bacillota</taxon>
        <taxon>Clostridia</taxon>
        <taxon>Eubacteriales</taxon>
        <taxon>Symbiobacteriaceae</taxon>
        <taxon>Symbiobacterium</taxon>
    </lineage>
</organism>
<dbReference type="Gene3D" id="2.30.30.40">
    <property type="entry name" value="SH3 Domains"/>
    <property type="match status" value="1"/>
</dbReference>
<dbReference type="GO" id="GO:0006935">
    <property type="term" value="P:chemotaxis"/>
    <property type="evidence" value="ECO:0007669"/>
    <property type="project" value="InterPro"/>
</dbReference>
<dbReference type="GO" id="GO:0005829">
    <property type="term" value="C:cytosol"/>
    <property type="evidence" value="ECO:0007669"/>
    <property type="project" value="TreeGrafter"/>
</dbReference>
<dbReference type="PANTHER" id="PTHR22617">
    <property type="entry name" value="CHEMOTAXIS SENSOR HISTIDINE KINASE-RELATED"/>
    <property type="match status" value="1"/>
</dbReference>
<dbReference type="Gene3D" id="2.40.50.180">
    <property type="entry name" value="CheA-289, Domain 4"/>
    <property type="match status" value="1"/>
</dbReference>
<dbReference type="InterPro" id="IPR036061">
    <property type="entry name" value="CheW-like_dom_sf"/>
</dbReference>
<dbReference type="AlphaFoldDB" id="Q67PQ2"/>
<dbReference type="EMBL" id="AP006840">
    <property type="protein sequence ID" value="BAD40341.1"/>
    <property type="molecule type" value="Genomic_DNA"/>
</dbReference>
<gene>
    <name evidence="2" type="primary">cheW1</name>
    <name evidence="2" type="ordered locus">STH1356</name>
</gene>